<dbReference type="Pfam" id="PF23491">
    <property type="entry name" value="bPH_8"/>
    <property type="match status" value="1"/>
</dbReference>
<evidence type="ECO:0000313" key="3">
    <source>
        <dbReference type="EMBL" id="PEJ11812.1"/>
    </source>
</evidence>
<dbReference type="InterPro" id="IPR055365">
    <property type="entry name" value="PH_SunI-like"/>
</dbReference>
<evidence type="ECO:0000313" key="7">
    <source>
        <dbReference type="Proteomes" id="UP000220621"/>
    </source>
</evidence>
<proteinExistence type="predicted"/>
<dbReference type="AlphaFoldDB" id="A0A2A7W7E7"/>
<evidence type="ECO:0000313" key="5">
    <source>
        <dbReference type="Proteomes" id="UP000220045"/>
    </source>
</evidence>
<comment type="caution">
    <text evidence="3">The sequence shown here is derived from an EMBL/GenBank/DDBJ whole genome shotgun (WGS) entry which is preliminary data.</text>
</comment>
<evidence type="ECO:0000313" key="2">
    <source>
        <dbReference type="EMBL" id="PDY34232.1"/>
    </source>
</evidence>
<gene>
    <name evidence="4" type="ORF">CN611_29115</name>
    <name evidence="3" type="ORF">CN684_00035</name>
    <name evidence="2" type="ORF">COO17_27715</name>
</gene>
<organism evidence="3 5">
    <name type="scientific">Bacillus wiedmannii</name>
    <dbReference type="NCBI Taxonomy" id="1890302"/>
    <lineage>
        <taxon>Bacteria</taxon>
        <taxon>Bacillati</taxon>
        <taxon>Bacillota</taxon>
        <taxon>Bacilli</taxon>
        <taxon>Bacillales</taxon>
        <taxon>Bacillaceae</taxon>
        <taxon>Bacillus</taxon>
        <taxon>Bacillus cereus group</taxon>
    </lineage>
</organism>
<accession>A0A2A7W7E7</accession>
<protein>
    <recommendedName>
        <fullName evidence="1">Sublancin immunity protein SunI-like PH domain-containing protein</fullName>
    </recommendedName>
</protein>
<dbReference type="EMBL" id="NVPQ01000146">
    <property type="protein sequence ID" value="PDY34232.1"/>
    <property type="molecule type" value="Genomic_DNA"/>
</dbReference>
<dbReference type="EMBL" id="NUEL01000001">
    <property type="protein sequence ID" value="PEJ11812.1"/>
    <property type="molecule type" value="Genomic_DNA"/>
</dbReference>
<evidence type="ECO:0000313" key="6">
    <source>
        <dbReference type="Proteomes" id="UP000220111"/>
    </source>
</evidence>
<dbReference type="Proteomes" id="UP000220111">
    <property type="component" value="Unassembled WGS sequence"/>
</dbReference>
<evidence type="ECO:0000259" key="1">
    <source>
        <dbReference type="Pfam" id="PF23491"/>
    </source>
</evidence>
<dbReference type="RefSeq" id="WP_097816254.1">
    <property type="nucleotide sequence ID" value="NZ_NUDI01000064.1"/>
</dbReference>
<sequence length="82" mass="9456">MTEIEIIKSKEKLTITWQSAIINISLEDIVEVNTNNTITNTTKVVKIGRELEFSEIVVIRTKKLAYELFTTNKLTLLNKINF</sequence>
<feature type="domain" description="Sublancin immunity protein SunI-like PH" evidence="1">
    <location>
        <begin position="3"/>
        <end position="81"/>
    </location>
</feature>
<dbReference type="EMBL" id="NUDL01000138">
    <property type="protein sequence ID" value="PEM44261.1"/>
    <property type="molecule type" value="Genomic_DNA"/>
</dbReference>
<evidence type="ECO:0000313" key="4">
    <source>
        <dbReference type="EMBL" id="PEM44261.1"/>
    </source>
</evidence>
<dbReference type="Proteomes" id="UP000220621">
    <property type="component" value="Unassembled WGS sequence"/>
</dbReference>
<dbReference type="Proteomes" id="UP000220045">
    <property type="component" value="Unassembled WGS sequence"/>
</dbReference>
<name>A0A2A7W7E7_9BACI</name>
<reference evidence="5 6" key="1">
    <citation type="submission" date="2017-09" db="EMBL/GenBank/DDBJ databases">
        <title>Large-scale bioinformatics analysis of Bacillus genomes uncovers conserved roles of natural products in bacterial physiology.</title>
        <authorList>
            <consortium name="Agbiome Team Llc"/>
            <person name="Bleich R.M."/>
            <person name="Grubbs K.J."/>
            <person name="Santa Maria K.C."/>
            <person name="Allen S.E."/>
            <person name="Farag S."/>
            <person name="Shank E.A."/>
            <person name="Bowers A."/>
        </authorList>
    </citation>
    <scope>NUCLEOTIDE SEQUENCE [LARGE SCALE GENOMIC DNA]</scope>
    <source>
        <strain evidence="3 5">AFS004017</strain>
        <strain evidence="4 7">AFS010764</strain>
        <strain evidence="2 6">AFS098222</strain>
    </source>
</reference>